<dbReference type="EMBL" id="JAVRRL010000007">
    <property type="protein sequence ID" value="KAK5116644.1"/>
    <property type="molecule type" value="Genomic_DNA"/>
</dbReference>
<dbReference type="AlphaFoldDB" id="A0AAN7YT55"/>
<feature type="compositionally biased region" description="Acidic residues" evidence="1">
    <location>
        <begin position="99"/>
        <end position="109"/>
    </location>
</feature>
<reference evidence="2" key="1">
    <citation type="submission" date="2023-08" db="EMBL/GenBank/DDBJ databases">
        <title>Black Yeasts Isolated from many extreme environments.</title>
        <authorList>
            <person name="Coleine C."/>
            <person name="Stajich J.E."/>
            <person name="Selbmann L."/>
        </authorList>
    </citation>
    <scope>NUCLEOTIDE SEQUENCE</scope>
    <source>
        <strain evidence="2">CCFEE 5401</strain>
    </source>
</reference>
<organism evidence="2 3">
    <name type="scientific">Meristemomyces frigidus</name>
    <dbReference type="NCBI Taxonomy" id="1508187"/>
    <lineage>
        <taxon>Eukaryota</taxon>
        <taxon>Fungi</taxon>
        <taxon>Dikarya</taxon>
        <taxon>Ascomycota</taxon>
        <taxon>Pezizomycotina</taxon>
        <taxon>Dothideomycetes</taxon>
        <taxon>Dothideomycetidae</taxon>
        <taxon>Mycosphaerellales</taxon>
        <taxon>Teratosphaeriaceae</taxon>
        <taxon>Meristemomyces</taxon>
    </lineage>
</organism>
<evidence type="ECO:0000313" key="3">
    <source>
        <dbReference type="Proteomes" id="UP001310890"/>
    </source>
</evidence>
<accession>A0AAN7YT55</accession>
<feature type="region of interest" description="Disordered" evidence="1">
    <location>
        <begin position="87"/>
        <end position="122"/>
    </location>
</feature>
<dbReference type="Proteomes" id="UP001310890">
    <property type="component" value="Unassembled WGS sequence"/>
</dbReference>
<gene>
    <name evidence="2" type="ORF">LTR62_007318</name>
</gene>
<protein>
    <submittedName>
        <fullName evidence="2">Uncharacterized protein</fullName>
    </submittedName>
</protein>
<name>A0AAN7YT55_9PEZI</name>
<evidence type="ECO:0000256" key="1">
    <source>
        <dbReference type="SAM" id="MobiDB-lite"/>
    </source>
</evidence>
<sequence>MAPQWTPEEDNVLFTYSLGRRLDQGDYVVLAAHPLLANHASPNEIRARYVILRQGTLLHTQDIEAADPAPIGPALPVVAAATAVTTAEADGDGDHDGEEKEEVEVEVDGEGLWGGSVDESEDEVVEEGEARGEEAVEFDEAVDEAVDNHDELEEDEITAAANILLEMVKADRALGRDA</sequence>
<evidence type="ECO:0000313" key="2">
    <source>
        <dbReference type="EMBL" id="KAK5116644.1"/>
    </source>
</evidence>
<comment type="caution">
    <text evidence="2">The sequence shown here is derived from an EMBL/GenBank/DDBJ whole genome shotgun (WGS) entry which is preliminary data.</text>
</comment>
<proteinExistence type="predicted"/>